<organism evidence="1 2">
    <name type="scientific">Rangifer tarandus platyrhynchus</name>
    <name type="common">Svalbard reindeer</name>
    <dbReference type="NCBI Taxonomy" id="3082113"/>
    <lineage>
        <taxon>Eukaryota</taxon>
        <taxon>Metazoa</taxon>
        <taxon>Chordata</taxon>
        <taxon>Craniata</taxon>
        <taxon>Vertebrata</taxon>
        <taxon>Euteleostomi</taxon>
        <taxon>Mammalia</taxon>
        <taxon>Eutheria</taxon>
        <taxon>Laurasiatheria</taxon>
        <taxon>Artiodactyla</taxon>
        <taxon>Ruminantia</taxon>
        <taxon>Pecora</taxon>
        <taxon>Cervidae</taxon>
        <taxon>Odocoileinae</taxon>
        <taxon>Rangifer</taxon>
    </lineage>
</organism>
<protein>
    <submittedName>
        <fullName evidence="1">Uncharacterized protein</fullName>
    </submittedName>
</protein>
<proteinExistence type="predicted"/>
<accession>A0ABN8YX06</accession>
<sequence length="106" mass="12526">MYIWKNLSSINLCVNYSSIKFSLKSAFIDIILFVLRNSLREECSENSPHFMFQKPNVQIKNSMSCLRSHNWDEIQPFTLVPFFLLHVLLSGFSCTMKQGISWFFYK</sequence>
<keyword evidence="2" id="KW-1185">Reference proteome</keyword>
<evidence type="ECO:0000313" key="2">
    <source>
        <dbReference type="Proteomes" id="UP001176941"/>
    </source>
</evidence>
<evidence type="ECO:0000313" key="1">
    <source>
        <dbReference type="EMBL" id="CAI9166097.1"/>
    </source>
</evidence>
<dbReference type="Proteomes" id="UP001176941">
    <property type="component" value="Chromosome 25"/>
</dbReference>
<gene>
    <name evidence="1" type="ORF">MRATA1EN1_LOCUS15059</name>
</gene>
<reference evidence="1" key="1">
    <citation type="submission" date="2023-04" db="EMBL/GenBank/DDBJ databases">
        <authorList>
            <consortium name="ELIXIR-Norway"/>
        </authorList>
    </citation>
    <scope>NUCLEOTIDE SEQUENCE [LARGE SCALE GENOMIC DNA]</scope>
</reference>
<dbReference type="EMBL" id="OX459961">
    <property type="protein sequence ID" value="CAI9166097.1"/>
    <property type="molecule type" value="Genomic_DNA"/>
</dbReference>
<name>A0ABN8YX06_RANTA</name>